<keyword evidence="1" id="KW-1133">Transmembrane helix</keyword>
<protein>
    <submittedName>
        <fullName evidence="2">Membrane protein YesL</fullName>
    </submittedName>
</protein>
<name>A0A852TGK0_9BACI</name>
<dbReference type="Proteomes" id="UP000548423">
    <property type="component" value="Unassembled WGS sequence"/>
</dbReference>
<feature type="transmembrane region" description="Helical" evidence="1">
    <location>
        <begin position="101"/>
        <end position="121"/>
    </location>
</feature>
<sequence length="227" mass="26450">MNTIFSKINPIFEWTTKLAGTNLLWVLFNLPVFYLTLLLYFAKDETQFIMLAITIAVLAPFIFFPATTALFGVIRKLMLKEEIDIIRFYWKYYIENYKRSITGGLVLTLFWSILVVDFYYFQTPSLLKYLFLFLLAWLFLFTQFFFASTVHTETKLLQSIKNSLILSIVNPFYSFGIVTINIVILYISINQSTFLLPFFSGSLIAFLSFSGYLKILGNVMELQKKSS</sequence>
<evidence type="ECO:0000313" key="2">
    <source>
        <dbReference type="EMBL" id="NYE07933.1"/>
    </source>
</evidence>
<feature type="transmembrane region" description="Helical" evidence="1">
    <location>
        <begin position="168"/>
        <end position="189"/>
    </location>
</feature>
<evidence type="ECO:0000256" key="1">
    <source>
        <dbReference type="SAM" id="Phobius"/>
    </source>
</evidence>
<feature type="transmembrane region" description="Helical" evidence="1">
    <location>
        <begin position="127"/>
        <end position="147"/>
    </location>
</feature>
<dbReference type="EMBL" id="JACCBX010000011">
    <property type="protein sequence ID" value="NYE07933.1"/>
    <property type="molecule type" value="Genomic_DNA"/>
</dbReference>
<comment type="caution">
    <text evidence="2">The sequence shown here is derived from an EMBL/GenBank/DDBJ whole genome shotgun (WGS) entry which is preliminary data.</text>
</comment>
<dbReference type="InterPro" id="IPR006938">
    <property type="entry name" value="DUF624"/>
</dbReference>
<keyword evidence="1" id="KW-0812">Transmembrane</keyword>
<feature type="transmembrane region" description="Helical" evidence="1">
    <location>
        <begin position="48"/>
        <end position="74"/>
    </location>
</feature>
<dbReference type="Pfam" id="PF04854">
    <property type="entry name" value="DUF624"/>
    <property type="match status" value="1"/>
</dbReference>
<gene>
    <name evidence="2" type="ORF">F4694_004774</name>
</gene>
<dbReference type="AlphaFoldDB" id="A0A852TGK0"/>
<evidence type="ECO:0000313" key="3">
    <source>
        <dbReference type="Proteomes" id="UP000548423"/>
    </source>
</evidence>
<feature type="transmembrane region" description="Helical" evidence="1">
    <location>
        <begin position="195"/>
        <end position="216"/>
    </location>
</feature>
<proteinExistence type="predicted"/>
<keyword evidence="1" id="KW-0472">Membrane</keyword>
<reference evidence="3" key="1">
    <citation type="submission" date="2020-07" db="EMBL/GenBank/DDBJ databases">
        <authorList>
            <person name="Partida-Martinez L."/>
            <person name="Huntemann M."/>
            <person name="Clum A."/>
            <person name="Wang J."/>
            <person name="Palaniappan K."/>
            <person name="Ritter S."/>
            <person name="Chen I.-M."/>
            <person name="Stamatis D."/>
            <person name="Reddy T."/>
            <person name="O'Malley R."/>
            <person name="Daum C."/>
            <person name="Shapiro N."/>
            <person name="Ivanova N."/>
            <person name="Kyrpides N."/>
            <person name="Woyke T."/>
        </authorList>
    </citation>
    <scope>NUCLEOTIDE SEQUENCE [LARGE SCALE GENOMIC DNA]</scope>
    <source>
        <strain evidence="3">AT2.8</strain>
    </source>
</reference>
<feature type="transmembrane region" description="Helical" evidence="1">
    <location>
        <begin position="21"/>
        <end position="42"/>
    </location>
</feature>
<organism evidence="2 3">
    <name type="scientific">Neobacillus niacini</name>
    <dbReference type="NCBI Taxonomy" id="86668"/>
    <lineage>
        <taxon>Bacteria</taxon>
        <taxon>Bacillati</taxon>
        <taxon>Bacillota</taxon>
        <taxon>Bacilli</taxon>
        <taxon>Bacillales</taxon>
        <taxon>Bacillaceae</taxon>
        <taxon>Neobacillus</taxon>
    </lineage>
</organism>
<accession>A0A852TGK0</accession>
<reference evidence="3" key="2">
    <citation type="submission" date="2020-08" db="EMBL/GenBank/DDBJ databases">
        <title>The Agave Microbiome: Exploring the role of microbial communities in plant adaptations to desert environments.</title>
        <authorList>
            <person name="Partida-Martinez L.P."/>
        </authorList>
    </citation>
    <scope>NUCLEOTIDE SEQUENCE [LARGE SCALE GENOMIC DNA]</scope>
    <source>
        <strain evidence="3">AT2.8</strain>
    </source>
</reference>